<name>A0A179VBW4_9MYCO</name>
<proteinExistence type="predicted"/>
<dbReference type="RefSeq" id="WP_064628904.1">
    <property type="nucleotide sequence ID" value="NZ_LQYE01000007.1"/>
</dbReference>
<dbReference type="AlphaFoldDB" id="A0A179VBW4"/>
<protein>
    <submittedName>
        <fullName evidence="1">Uncharacterized protein</fullName>
    </submittedName>
</protein>
<reference evidence="1 2" key="1">
    <citation type="submission" date="2016-01" db="EMBL/GenBank/DDBJ databases">
        <title>Mycobacterium immunogenum strain CD11_6 genome sequencing and assembly.</title>
        <authorList>
            <person name="Kaur G."/>
            <person name="Nair G.R."/>
            <person name="Mayilraj S."/>
        </authorList>
    </citation>
    <scope>NUCLEOTIDE SEQUENCE [LARGE SCALE GENOMIC DNA]</scope>
    <source>
        <strain evidence="1 2">CD11-6</strain>
    </source>
</reference>
<comment type="caution">
    <text evidence="1">The sequence shown here is derived from an EMBL/GenBank/DDBJ whole genome shotgun (WGS) entry which is preliminary data.</text>
</comment>
<evidence type="ECO:0000313" key="2">
    <source>
        <dbReference type="Proteomes" id="UP000186919"/>
    </source>
</evidence>
<evidence type="ECO:0000313" key="1">
    <source>
        <dbReference type="EMBL" id="OAT69369.1"/>
    </source>
</evidence>
<dbReference type="Proteomes" id="UP000186919">
    <property type="component" value="Unassembled WGS sequence"/>
</dbReference>
<organism evidence="1 2">
    <name type="scientific">Mycobacteroides immunogenum</name>
    <dbReference type="NCBI Taxonomy" id="83262"/>
    <lineage>
        <taxon>Bacteria</taxon>
        <taxon>Bacillati</taxon>
        <taxon>Actinomycetota</taxon>
        <taxon>Actinomycetes</taxon>
        <taxon>Mycobacteriales</taxon>
        <taxon>Mycobacteriaceae</taxon>
        <taxon>Mycobacteroides</taxon>
    </lineage>
</organism>
<accession>A0A179VBW4</accession>
<gene>
    <name evidence="1" type="ORF">AWB85_21645</name>
</gene>
<dbReference type="EMBL" id="LQYE01000007">
    <property type="protein sequence ID" value="OAT69369.1"/>
    <property type="molecule type" value="Genomic_DNA"/>
</dbReference>
<sequence>MAGNEETIFRFTHDDGRVIEIDHLGVGNPENRGEFALYDGQEQIGEFMLPWAIEYPDVKAHRELPDDDELIAQAKLALADDPRVLTQGVVAEMFAEAVGISTGDPDAPPLGVSLR</sequence>